<reference evidence="1" key="1">
    <citation type="submission" date="2022-12" db="EMBL/GenBank/DDBJ databases">
        <title>Paracoccus sp. EF6 isolated from a lake water.</title>
        <authorList>
            <person name="Liu H."/>
        </authorList>
    </citation>
    <scope>NUCLEOTIDE SEQUENCE</scope>
    <source>
        <strain evidence="1">EF6</strain>
    </source>
</reference>
<dbReference type="Proteomes" id="UP001149822">
    <property type="component" value="Unassembled WGS sequence"/>
</dbReference>
<dbReference type="EMBL" id="JAPTYD010000151">
    <property type="protein sequence ID" value="MCZ0964587.1"/>
    <property type="molecule type" value="Genomic_DNA"/>
</dbReference>
<protein>
    <submittedName>
        <fullName evidence="1">Transporter</fullName>
    </submittedName>
</protein>
<proteinExistence type="predicted"/>
<evidence type="ECO:0000313" key="2">
    <source>
        <dbReference type="Proteomes" id="UP001149822"/>
    </source>
</evidence>
<organism evidence="1 2">
    <name type="scientific">Paracoccus benzoatiresistens</name>
    <dbReference type="NCBI Taxonomy" id="2997341"/>
    <lineage>
        <taxon>Bacteria</taxon>
        <taxon>Pseudomonadati</taxon>
        <taxon>Pseudomonadota</taxon>
        <taxon>Alphaproteobacteria</taxon>
        <taxon>Rhodobacterales</taxon>
        <taxon>Paracoccaceae</taxon>
        <taxon>Paracoccus</taxon>
    </lineage>
</organism>
<keyword evidence="2" id="KW-1185">Reference proteome</keyword>
<feature type="non-terminal residue" evidence="1">
    <location>
        <position position="1"/>
    </location>
</feature>
<evidence type="ECO:0000313" key="1">
    <source>
        <dbReference type="EMBL" id="MCZ0964587.1"/>
    </source>
</evidence>
<name>A0ABT4JDC5_9RHOB</name>
<comment type="caution">
    <text evidence="1">The sequence shown here is derived from an EMBL/GenBank/DDBJ whole genome shotgun (WGS) entry which is preliminary data.</text>
</comment>
<gene>
    <name evidence="1" type="ORF">OU682_23915</name>
</gene>
<accession>A0ABT4JDC5</accession>
<sequence length="66" mass="7461">TLQTESTYDWETEQWSVPVNAVASKLTRIGEQPVSLFAGLRYWVESPDFGPDGWGVRLGATFLFPR</sequence>